<evidence type="ECO:0000313" key="14">
    <source>
        <dbReference type="EMBL" id="BAP58563.1"/>
    </source>
</evidence>
<dbReference type="EMBL" id="AP014521">
    <property type="protein sequence ID" value="BAP58563.1"/>
    <property type="molecule type" value="Genomic_DNA"/>
</dbReference>
<dbReference type="RefSeq" id="WP_041063577.1">
    <property type="nucleotide sequence ID" value="NZ_AP014521.1"/>
</dbReference>
<proteinExistence type="predicted"/>
<dbReference type="EC" id="2.7.2.8" evidence="2"/>
<evidence type="ECO:0000256" key="5">
    <source>
        <dbReference type="ARBA" id="ARBA00022605"/>
    </source>
</evidence>
<keyword evidence="7" id="KW-0547">Nucleotide-binding</keyword>
<evidence type="ECO:0000313" key="15">
    <source>
        <dbReference type="Proteomes" id="UP000031627"/>
    </source>
</evidence>
<evidence type="ECO:0000256" key="8">
    <source>
        <dbReference type="ARBA" id="ARBA00022777"/>
    </source>
</evidence>
<dbReference type="AlphaFoldDB" id="A0A090AJE3"/>
<dbReference type="InterPro" id="IPR004662">
    <property type="entry name" value="AcgluKinase_fam"/>
</dbReference>
<dbReference type="PANTHER" id="PTHR23342:SF0">
    <property type="entry name" value="N-ACETYLGLUTAMATE SYNTHASE, MITOCHONDRIAL"/>
    <property type="match status" value="1"/>
</dbReference>
<dbReference type="KEGG" id="sbw:TGUWTKB_3230"/>
<dbReference type="Pfam" id="PF00696">
    <property type="entry name" value="AA_kinase"/>
    <property type="match status" value="1"/>
</dbReference>
<evidence type="ECO:0000256" key="11">
    <source>
        <dbReference type="ARBA" id="ARBA00030639"/>
    </source>
</evidence>
<protein>
    <recommendedName>
        <fullName evidence="3">Acetylglutamate kinase</fullName>
        <ecNumber evidence="2">2.7.2.8</ecNumber>
    </recommendedName>
    <alternativeName>
        <fullName evidence="10">N-acetyl-L-glutamate 5-phosphotransferase</fullName>
    </alternativeName>
    <alternativeName>
        <fullName evidence="11">NAG kinase</fullName>
    </alternativeName>
</protein>
<gene>
    <name evidence="14" type="primary">argB</name>
    <name evidence="14" type="ORF">TGUWTKB_3230</name>
</gene>
<evidence type="ECO:0000256" key="9">
    <source>
        <dbReference type="ARBA" id="ARBA00022840"/>
    </source>
</evidence>
<dbReference type="GO" id="GO:0006526">
    <property type="term" value="P:L-arginine biosynthetic process"/>
    <property type="evidence" value="ECO:0007669"/>
    <property type="project" value="UniProtKB-KW"/>
</dbReference>
<dbReference type="NCBIfam" id="TIGR00761">
    <property type="entry name" value="argB"/>
    <property type="match status" value="1"/>
</dbReference>
<keyword evidence="8 14" id="KW-0418">Kinase</keyword>
<dbReference type="Proteomes" id="UP000031627">
    <property type="component" value="Chromosome"/>
</dbReference>
<keyword evidence="4" id="KW-0055">Arginine biosynthesis</keyword>
<reference evidence="15" key="1">
    <citation type="submission" date="2013-11" db="EMBL/GenBank/DDBJ databases">
        <title>Symbiont-containing voluminous jelly as an extraordinary maternal gift for overwintering insect nymphs.</title>
        <authorList>
            <person name="Kaiwa N."/>
            <person name="Hosokawa T."/>
            <person name="Nikoh N."/>
            <person name="Meng X.Y."/>
            <person name="Tanahashi M."/>
            <person name="Moriyama M."/>
            <person name="Maeda T."/>
            <person name="Yamaguchi K."/>
            <person name="Shigenobu S."/>
            <person name="Ito M."/>
            <person name="Fukatsu T."/>
        </authorList>
    </citation>
    <scope>NUCLEOTIDE SEQUENCE [LARGE SCALE GENOMIC DNA]</scope>
    <source>
        <strain evidence="15">UwTKB</strain>
    </source>
</reference>
<evidence type="ECO:0000256" key="6">
    <source>
        <dbReference type="ARBA" id="ARBA00022679"/>
    </source>
</evidence>
<dbReference type="OrthoDB" id="5915023at2"/>
<evidence type="ECO:0000256" key="1">
    <source>
        <dbReference type="ARBA" id="ARBA00004828"/>
    </source>
</evidence>
<dbReference type="STRING" id="1410383.TGUWTKB_3230"/>
<evidence type="ECO:0000256" key="7">
    <source>
        <dbReference type="ARBA" id="ARBA00022741"/>
    </source>
</evidence>
<sequence length="262" mass="28477">MIKNKFIIKIGGTLLDNKDVLSNIFQELVHYCSDPSFSIIIVHGGGCLVDNLIKKLKFPIEKKNGIRITPKNQINLIVGALSGTANKILLASAKKNNINGIGLCLSDGNTVKIKRTNNSLGYVGNASPYSPNFLNMLLKNDYTPIISSIGINYKGELINVNADEAATAIALTLNTNLIFLSDAESVLDAKNKPICQLTLDQANDLINRKIIKNGMVVKVNAAFHAANLLKNKGLIVGIAGWRYIKNLSIFSDKKFIGTKILV</sequence>
<evidence type="ECO:0000256" key="4">
    <source>
        <dbReference type="ARBA" id="ARBA00022571"/>
    </source>
</evidence>
<keyword evidence="15" id="KW-1185">Reference proteome</keyword>
<dbReference type="InterPro" id="IPR001048">
    <property type="entry name" value="Asp/Glu/Uridylate_kinase"/>
</dbReference>
<keyword evidence="9" id="KW-0067">ATP-binding</keyword>
<evidence type="ECO:0000256" key="2">
    <source>
        <dbReference type="ARBA" id="ARBA00013065"/>
    </source>
</evidence>
<evidence type="ECO:0000256" key="12">
    <source>
        <dbReference type="ARBA" id="ARBA00048141"/>
    </source>
</evidence>
<comment type="pathway">
    <text evidence="1">Amino-acid biosynthesis; L-arginine biosynthesis; N(2)-acetyl-L-ornithine from L-glutamate: step 2/4.</text>
</comment>
<dbReference type="GO" id="GO:0003991">
    <property type="term" value="F:acetylglutamate kinase activity"/>
    <property type="evidence" value="ECO:0007669"/>
    <property type="project" value="UniProtKB-EC"/>
</dbReference>
<dbReference type="SUPFAM" id="SSF53633">
    <property type="entry name" value="Carbamate kinase-like"/>
    <property type="match status" value="1"/>
</dbReference>
<dbReference type="GO" id="GO:0005524">
    <property type="term" value="F:ATP binding"/>
    <property type="evidence" value="ECO:0007669"/>
    <property type="project" value="UniProtKB-KW"/>
</dbReference>
<dbReference type="Gene3D" id="3.40.1160.10">
    <property type="entry name" value="Acetylglutamate kinase-like"/>
    <property type="match status" value="1"/>
</dbReference>
<dbReference type="HOGENOM" id="CLU_053680_1_1_6"/>
<evidence type="ECO:0000256" key="10">
    <source>
        <dbReference type="ARBA" id="ARBA00030178"/>
    </source>
</evidence>
<reference evidence="14 15" key="2">
    <citation type="journal article" date="2014" name="Curr. Biol.">
        <title>Symbiont-Supplemented Maternal Investment Underpinning Host's Ecological Adaptation.</title>
        <authorList>
            <person name="Kaiwa N."/>
            <person name="Hosokawa T."/>
            <person name="Nikoh N."/>
            <person name="Tanahashi M."/>
            <person name="Moriyama M."/>
            <person name="Meng X.Y."/>
            <person name="Maeda T."/>
            <person name="Yamaguchi K."/>
            <person name="Shigenobu S."/>
            <person name="Ito M."/>
            <person name="Fukatsu T."/>
        </authorList>
    </citation>
    <scope>NUCLEOTIDE SEQUENCE [LARGE SCALE GENOMIC DNA]</scope>
    <source>
        <strain evidence="14 15">UwTKB</strain>
    </source>
</reference>
<organism evidence="14 15">
    <name type="scientific">Candidatus Tachikawaea gelatinosa</name>
    <dbReference type="NCBI Taxonomy" id="1410383"/>
    <lineage>
        <taxon>Bacteria</taxon>
        <taxon>Pseudomonadati</taxon>
        <taxon>Pseudomonadota</taxon>
        <taxon>Gammaproteobacteria</taxon>
        <taxon>Enterobacterales</taxon>
        <taxon>Enterobacteriaceae</taxon>
        <taxon>Candidatus Tachikawaea</taxon>
    </lineage>
</organism>
<evidence type="ECO:0000259" key="13">
    <source>
        <dbReference type="Pfam" id="PF00696"/>
    </source>
</evidence>
<dbReference type="PIRSF" id="PIRSF000728">
    <property type="entry name" value="NAGK"/>
    <property type="match status" value="1"/>
</dbReference>
<dbReference type="InterPro" id="IPR036393">
    <property type="entry name" value="AceGlu_kinase-like_sf"/>
</dbReference>
<comment type="catalytic activity">
    <reaction evidence="12">
        <text>N-acetyl-L-glutamate + ATP = N-acetyl-L-glutamyl 5-phosphate + ADP</text>
        <dbReference type="Rhea" id="RHEA:14629"/>
        <dbReference type="ChEBI" id="CHEBI:30616"/>
        <dbReference type="ChEBI" id="CHEBI:44337"/>
        <dbReference type="ChEBI" id="CHEBI:57936"/>
        <dbReference type="ChEBI" id="CHEBI:456216"/>
        <dbReference type="EC" id="2.7.2.8"/>
    </reaction>
</comment>
<keyword evidence="5" id="KW-0028">Amino-acid biosynthesis</keyword>
<feature type="domain" description="Aspartate/glutamate/uridylate kinase" evidence="13">
    <location>
        <begin position="5"/>
        <end position="227"/>
    </location>
</feature>
<accession>A0A090AJE3</accession>
<dbReference type="PANTHER" id="PTHR23342">
    <property type="entry name" value="N-ACETYLGLUTAMATE SYNTHASE"/>
    <property type="match status" value="1"/>
</dbReference>
<evidence type="ECO:0000256" key="3">
    <source>
        <dbReference type="ARBA" id="ARBA00021197"/>
    </source>
</evidence>
<name>A0A090AJE3_9ENTR</name>
<dbReference type="GO" id="GO:0005737">
    <property type="term" value="C:cytoplasm"/>
    <property type="evidence" value="ECO:0007669"/>
    <property type="project" value="InterPro"/>
</dbReference>
<keyword evidence="6" id="KW-0808">Transferase</keyword>